<dbReference type="InterPro" id="IPR036396">
    <property type="entry name" value="Cyt_P450_sf"/>
</dbReference>
<dbReference type="Gene3D" id="1.10.630.10">
    <property type="entry name" value="Cytochrome P450"/>
    <property type="match status" value="2"/>
</dbReference>
<dbReference type="InterPro" id="IPR001128">
    <property type="entry name" value="Cyt_P450"/>
</dbReference>
<feature type="transmembrane region" description="Helical" evidence="14">
    <location>
        <begin position="7"/>
        <end position="30"/>
    </location>
</feature>
<evidence type="ECO:0000256" key="1">
    <source>
        <dbReference type="ARBA" id="ARBA00001971"/>
    </source>
</evidence>
<dbReference type="GO" id="GO:0005506">
    <property type="term" value="F:iron ion binding"/>
    <property type="evidence" value="ECO:0007669"/>
    <property type="project" value="InterPro"/>
</dbReference>
<dbReference type="InterPro" id="IPR017972">
    <property type="entry name" value="Cyt_P450_CS"/>
</dbReference>
<dbReference type="Proteomes" id="UP001329430">
    <property type="component" value="Chromosome 8"/>
</dbReference>
<evidence type="ECO:0000256" key="6">
    <source>
        <dbReference type="ARBA" id="ARBA00022723"/>
    </source>
</evidence>
<sequence length="1008" mass="116142">MMYTVVLVIILGMVAAIVLPSQLILIYWYWKGVDSVSPLLLLEYLVKIFFRKEPLFINLQHFYNTMKKNGKKFGGYHLLIRPIFVPTDLDLIRKMLINDFDHFTDHIGYVNAEIDPISLNIFNAKGSHWQRIRSKLSFAFTPAKSKIMFETVLKTAEDFKQLMKKYVERNESFDMKEVSERFTTDIIISYGFGIESNALRSGTSEFRKLVSELIASFRIMLVVFFPELFSLLTLRTYSKNVTNFFTDLVEGIAKYRKQNGIARDDFIHHLLQNSSDHTITNSEVKQMNRGDMGLSLNEMAAQCFAFYSAGYETSAAAISFTLHELALNQEIQNKAREEINIILENHNGKITYEAIKEMEYLNNCLFESLRMYPPVPTNTRLCTKSYKIPNSNVVINKGMYVFLPMYAIHRDPEHFPNPDTFDPDRFSKGRNTSRESASFFPFGDGPRKCIGYKFGILQVKVALVVLLKHFRFFPHPDVDVPLNDFDHFTDHVGHVNAETDPISLHMFNAKVIILGLVAVITLPSQLTLIYWYWKGVDTVSLLSLLGYLVKIIFKKEPLFISLQHFYNTMKKNGKKFGGYHLLIRPIFVPTDLDLIRKILINDFDHFTDHIGYVNAETDPISVNVFNAKGSHWQRIRSKLSSAFTPAKSKIMFETALKTAEDFKQLMKKYVDRNESFDIKEVSERFTTDVIVSYGFGIESNALQSGTSQFRKLVSELLASIRIMLAVFFPELLSFFRITTYSKNFTNFFINLVEETAKYRKQNGIVRDDFIHHLLQNSSDHTITNSEVMEMNRGDIGSSLNEMAGECFSFYSAGYETSAIAISFTLHELALNQGIQNKIREEIKVILEKHNGKITYEAIKEMEYLNDCVYESMRVYPPVPTNTRLCTKSYKIPNSNVVINKGTYVFLPIYAIHKDPEHFPNPEKFDPDRFSKRGNKSRESAAFFPFGDGPRKCIGYRFGIVQVKVALVVLLKHFRFFPHPDVDVPLKFSSTFFLNSLNPLKINVETLEE</sequence>
<evidence type="ECO:0000256" key="7">
    <source>
        <dbReference type="ARBA" id="ARBA00022824"/>
    </source>
</evidence>
<evidence type="ECO:0000256" key="10">
    <source>
        <dbReference type="ARBA" id="ARBA00023004"/>
    </source>
</evidence>
<evidence type="ECO:0008006" key="17">
    <source>
        <dbReference type="Google" id="ProtNLM"/>
    </source>
</evidence>
<accession>A0AAN7V6W9</accession>
<feature type="transmembrane region" description="Helical" evidence="14">
    <location>
        <begin position="716"/>
        <end position="735"/>
    </location>
</feature>
<keyword evidence="8" id="KW-0492">Microsome</keyword>
<dbReference type="PANTHER" id="PTHR24292:SF100">
    <property type="entry name" value="CYTOCHROME P450 6A16, ISOFORM B-RELATED"/>
    <property type="match status" value="1"/>
</dbReference>
<reference evidence="15 16" key="1">
    <citation type="journal article" date="2024" name="Insects">
        <title>An Improved Chromosome-Level Genome Assembly of the Firefly Pyrocoelia pectoralis.</title>
        <authorList>
            <person name="Fu X."/>
            <person name="Meyer-Rochow V.B."/>
            <person name="Ballantyne L."/>
            <person name="Zhu X."/>
        </authorList>
    </citation>
    <scope>NUCLEOTIDE SEQUENCE [LARGE SCALE GENOMIC DNA]</scope>
    <source>
        <strain evidence="15">XCY_ONT2</strain>
    </source>
</reference>
<gene>
    <name evidence="15" type="ORF">RI129_010797</name>
</gene>
<dbReference type="InterPro" id="IPR002401">
    <property type="entry name" value="Cyt_P450_E_grp-I"/>
</dbReference>
<proteinExistence type="inferred from homology"/>
<comment type="cofactor">
    <cofactor evidence="1 13">
        <name>heme</name>
        <dbReference type="ChEBI" id="CHEBI:30413"/>
    </cofactor>
</comment>
<feature type="transmembrane region" description="Helical" evidence="14">
    <location>
        <begin position="511"/>
        <end position="532"/>
    </location>
</feature>
<dbReference type="SUPFAM" id="SSF48264">
    <property type="entry name" value="Cytochrome P450"/>
    <property type="match status" value="2"/>
</dbReference>
<evidence type="ECO:0000256" key="12">
    <source>
        <dbReference type="ARBA" id="ARBA00023136"/>
    </source>
</evidence>
<keyword evidence="7" id="KW-0256">Endoplasmic reticulum</keyword>
<dbReference type="GO" id="GO:0020037">
    <property type="term" value="F:heme binding"/>
    <property type="evidence" value="ECO:0007669"/>
    <property type="project" value="InterPro"/>
</dbReference>
<evidence type="ECO:0000256" key="9">
    <source>
        <dbReference type="ARBA" id="ARBA00023002"/>
    </source>
</evidence>
<dbReference type="GO" id="GO:0016705">
    <property type="term" value="F:oxidoreductase activity, acting on paired donors, with incorporation or reduction of molecular oxygen"/>
    <property type="evidence" value="ECO:0007669"/>
    <property type="project" value="InterPro"/>
</dbReference>
<dbReference type="InterPro" id="IPR050476">
    <property type="entry name" value="Insect_CytP450_Detox"/>
</dbReference>
<dbReference type="PRINTS" id="PR00463">
    <property type="entry name" value="EP450I"/>
</dbReference>
<evidence type="ECO:0000256" key="8">
    <source>
        <dbReference type="ARBA" id="ARBA00022848"/>
    </source>
</evidence>
<keyword evidence="6 13" id="KW-0479">Metal-binding</keyword>
<keyword evidence="16" id="KW-1185">Reference proteome</keyword>
<keyword evidence="12 14" id="KW-0472">Membrane</keyword>
<dbReference type="GO" id="GO:0004497">
    <property type="term" value="F:monooxygenase activity"/>
    <property type="evidence" value="ECO:0007669"/>
    <property type="project" value="UniProtKB-KW"/>
</dbReference>
<comment type="subcellular location">
    <subcellularLocation>
        <location evidence="3">Endoplasmic reticulum membrane</location>
        <topology evidence="3">Peripheral membrane protein</topology>
    </subcellularLocation>
    <subcellularLocation>
        <location evidence="2">Microsome membrane</location>
        <topology evidence="2">Peripheral membrane protein</topology>
    </subcellularLocation>
</comment>
<keyword evidence="9" id="KW-0560">Oxidoreductase</keyword>
<evidence type="ECO:0000256" key="5">
    <source>
        <dbReference type="ARBA" id="ARBA00022617"/>
    </source>
</evidence>
<comment type="caution">
    <text evidence="15">The sequence shown here is derived from an EMBL/GenBank/DDBJ whole genome shotgun (WGS) entry which is preliminary data.</text>
</comment>
<evidence type="ECO:0000256" key="4">
    <source>
        <dbReference type="ARBA" id="ARBA00010617"/>
    </source>
</evidence>
<dbReference type="FunFam" id="1.10.630.10:FF:000042">
    <property type="entry name" value="Cytochrome P450"/>
    <property type="match status" value="2"/>
</dbReference>
<keyword evidence="14" id="KW-1133">Transmembrane helix</keyword>
<evidence type="ECO:0000256" key="3">
    <source>
        <dbReference type="ARBA" id="ARBA00004406"/>
    </source>
</evidence>
<dbReference type="Pfam" id="PF00067">
    <property type="entry name" value="p450"/>
    <property type="match status" value="2"/>
</dbReference>
<evidence type="ECO:0000256" key="2">
    <source>
        <dbReference type="ARBA" id="ARBA00004174"/>
    </source>
</evidence>
<keyword evidence="11" id="KW-0503">Monooxygenase</keyword>
<dbReference type="EMBL" id="JAVRBK010000008">
    <property type="protein sequence ID" value="KAK5639986.1"/>
    <property type="molecule type" value="Genomic_DNA"/>
</dbReference>
<evidence type="ECO:0000256" key="14">
    <source>
        <dbReference type="SAM" id="Phobius"/>
    </source>
</evidence>
<dbReference type="CDD" id="cd11056">
    <property type="entry name" value="CYP6-like"/>
    <property type="match status" value="2"/>
</dbReference>
<dbReference type="GO" id="GO:0005789">
    <property type="term" value="C:endoplasmic reticulum membrane"/>
    <property type="evidence" value="ECO:0007669"/>
    <property type="project" value="UniProtKB-SubCell"/>
</dbReference>
<evidence type="ECO:0000313" key="16">
    <source>
        <dbReference type="Proteomes" id="UP001329430"/>
    </source>
</evidence>
<dbReference type="PRINTS" id="PR00385">
    <property type="entry name" value="P450"/>
</dbReference>
<comment type="similarity">
    <text evidence="4">Belongs to the cytochrome P450 family.</text>
</comment>
<dbReference type="AlphaFoldDB" id="A0AAN7V6W9"/>
<protein>
    <recommendedName>
        <fullName evidence="17">Cytochrome P450</fullName>
    </recommendedName>
</protein>
<keyword evidence="14" id="KW-0812">Transmembrane</keyword>
<keyword evidence="5 13" id="KW-0349">Heme</keyword>
<dbReference type="PROSITE" id="PS00086">
    <property type="entry name" value="CYTOCHROME_P450"/>
    <property type="match status" value="2"/>
</dbReference>
<name>A0AAN7V6W9_9COLE</name>
<keyword evidence="10 13" id="KW-0408">Iron</keyword>
<feature type="binding site" description="axial binding residue" evidence="13">
    <location>
        <position position="952"/>
    </location>
    <ligand>
        <name>heme</name>
        <dbReference type="ChEBI" id="CHEBI:30413"/>
    </ligand>
    <ligandPart>
        <name>Fe</name>
        <dbReference type="ChEBI" id="CHEBI:18248"/>
    </ligandPart>
</feature>
<organism evidence="15 16">
    <name type="scientific">Pyrocoelia pectoralis</name>
    <dbReference type="NCBI Taxonomy" id="417401"/>
    <lineage>
        <taxon>Eukaryota</taxon>
        <taxon>Metazoa</taxon>
        <taxon>Ecdysozoa</taxon>
        <taxon>Arthropoda</taxon>
        <taxon>Hexapoda</taxon>
        <taxon>Insecta</taxon>
        <taxon>Pterygota</taxon>
        <taxon>Neoptera</taxon>
        <taxon>Endopterygota</taxon>
        <taxon>Coleoptera</taxon>
        <taxon>Polyphaga</taxon>
        <taxon>Elateriformia</taxon>
        <taxon>Elateroidea</taxon>
        <taxon>Lampyridae</taxon>
        <taxon>Lampyrinae</taxon>
        <taxon>Pyrocoelia</taxon>
    </lineage>
</organism>
<dbReference type="PANTHER" id="PTHR24292">
    <property type="entry name" value="CYTOCHROME P450"/>
    <property type="match status" value="1"/>
</dbReference>
<evidence type="ECO:0000256" key="11">
    <source>
        <dbReference type="ARBA" id="ARBA00023033"/>
    </source>
</evidence>
<evidence type="ECO:0000256" key="13">
    <source>
        <dbReference type="PIRSR" id="PIRSR602401-1"/>
    </source>
</evidence>
<evidence type="ECO:0000313" key="15">
    <source>
        <dbReference type="EMBL" id="KAK5639986.1"/>
    </source>
</evidence>